<evidence type="ECO:0000256" key="1">
    <source>
        <dbReference type="ARBA" id="ARBA00023125"/>
    </source>
</evidence>
<evidence type="ECO:0000313" key="4">
    <source>
        <dbReference type="EMBL" id="BAB59856.1"/>
    </source>
</evidence>
<dbReference type="HOGENOM" id="CLU_032903_10_4_2"/>
<dbReference type="Proteomes" id="UP000001017">
    <property type="component" value="Chromosome"/>
</dbReference>
<dbReference type="STRING" id="273116.gene:9381503"/>
<evidence type="ECO:0000313" key="5">
    <source>
        <dbReference type="Proteomes" id="UP000001017"/>
    </source>
</evidence>
<evidence type="ECO:0000259" key="3">
    <source>
        <dbReference type="Pfam" id="PF07282"/>
    </source>
</evidence>
<dbReference type="KEGG" id="tvo:TVG0721670"/>
<dbReference type="GO" id="GO:0003677">
    <property type="term" value="F:DNA binding"/>
    <property type="evidence" value="ECO:0007669"/>
    <property type="project" value="UniProtKB-KW"/>
</dbReference>
<dbReference type="eggNOG" id="arCOG00684">
    <property type="taxonomic scope" value="Archaea"/>
</dbReference>
<keyword evidence="1" id="KW-0238">DNA-binding</keyword>
<gene>
    <name evidence="4" type="ORF">TVG0721670</name>
</gene>
<name>Q97AU5_THEVO</name>
<reference evidence="4 5" key="2">
    <citation type="journal article" date="2000" name="Proc. Natl. Acad. Sci. U.S.A.">
        <title>Archaeal adaptation to higher temperatures revealed by genomic sequence of Thermoplasma volcanium.</title>
        <authorList>
            <person name="Kawashima T."/>
            <person name="Amano N."/>
            <person name="Koike H."/>
            <person name="Makino S."/>
            <person name="Higuchi S."/>
            <person name="Kawashima-Ohya Y."/>
            <person name="Watanabe K."/>
            <person name="Yamazaki M."/>
            <person name="Kanehori K."/>
            <person name="Kawamoto T."/>
            <person name="Nunoshiba T."/>
            <person name="Yamamoto Y."/>
            <person name="Aramaki H."/>
            <person name="Makino K."/>
            <person name="Suzuki M."/>
        </authorList>
    </citation>
    <scope>NUCLEOTIDE SEQUENCE [LARGE SCALE GENOMIC DNA]</scope>
    <source>
        <strain evidence="5">ATCC 51530 / DSM 4299 / JCM 9571 / NBRC 15438 / GSS1</strain>
    </source>
</reference>
<reference evidence="4 5" key="1">
    <citation type="journal article" date="1999" name="Proc. Jpn. Acad.">
        <title>Determination of the complete genomic DNA sequence of Thermoplasma volvanium GSS1.</title>
        <authorList>
            <person name="Kawashima T."/>
            <person name="Yamamoto Y."/>
            <person name="Aramaki H."/>
            <person name="Nunoshiba T."/>
            <person name="Kawamoto T."/>
            <person name="Watanabe K."/>
            <person name="Yamazaki M."/>
            <person name="Kanehori K."/>
            <person name="Amano N."/>
            <person name="Ohya Y."/>
            <person name="Makino K."/>
            <person name="Suzuki M."/>
        </authorList>
    </citation>
    <scope>NUCLEOTIDE SEQUENCE [LARGE SCALE GENOMIC DNA]</scope>
    <source>
        <strain evidence="5">ATCC 51530 / DSM 4299 / JCM 9571 / NBRC 15438 / GSS1</strain>
    </source>
</reference>
<dbReference type="EMBL" id="BA000011">
    <property type="protein sequence ID" value="BAB59856.1"/>
    <property type="molecule type" value="Genomic_DNA"/>
</dbReference>
<accession>Q97AU5</accession>
<proteinExistence type="predicted"/>
<evidence type="ECO:0000256" key="2">
    <source>
        <dbReference type="SAM" id="MobiDB-lite"/>
    </source>
</evidence>
<sequence length="130" mass="14878">MMRNEHVAKGITGVSWYDFKQKLKYKAECGNMEFIEIGRFDPSFEIWSRCGWIDYNLKLSDRIFRCENCGLVIDRDLNTAINISNMELKKVGKGIPEFTPVDIATAADPTIRTGTASSRSMNREPPKPKR</sequence>
<organism evidence="4 5">
    <name type="scientific">Thermoplasma volcanium (strain ATCC 51530 / DSM 4299 / JCM 9571 / NBRC 15438 / GSS1)</name>
    <dbReference type="NCBI Taxonomy" id="273116"/>
    <lineage>
        <taxon>Archaea</taxon>
        <taxon>Methanobacteriati</taxon>
        <taxon>Thermoplasmatota</taxon>
        <taxon>Thermoplasmata</taxon>
        <taxon>Thermoplasmatales</taxon>
        <taxon>Thermoplasmataceae</taxon>
        <taxon>Thermoplasma</taxon>
    </lineage>
</organism>
<dbReference type="PhylomeDB" id="Q97AU5"/>
<keyword evidence="5" id="KW-1185">Reference proteome</keyword>
<dbReference type="DNASU" id="1441820"/>
<feature type="domain" description="Cas12f1-like TNB" evidence="3">
    <location>
        <begin position="16"/>
        <end position="83"/>
    </location>
</feature>
<dbReference type="PaxDb" id="273116-14324930"/>
<dbReference type="Pfam" id="PF07282">
    <property type="entry name" value="Cas12f1-like_TNB"/>
    <property type="match status" value="1"/>
</dbReference>
<dbReference type="AlphaFoldDB" id="Q97AU5"/>
<dbReference type="InterPro" id="IPR010095">
    <property type="entry name" value="Cas12f1-like_TNB"/>
</dbReference>
<feature type="region of interest" description="Disordered" evidence="2">
    <location>
        <begin position="106"/>
        <end position="130"/>
    </location>
</feature>
<protein>
    <recommendedName>
        <fullName evidence="3">Cas12f1-like TNB domain-containing protein</fullName>
    </recommendedName>
</protein>
<dbReference type="SMR" id="Q97AU5"/>
<feature type="compositionally biased region" description="Basic and acidic residues" evidence="2">
    <location>
        <begin position="121"/>
        <end position="130"/>
    </location>
</feature>